<keyword evidence="3" id="KW-0808">Transferase</keyword>
<feature type="active site" description="Nucleophile" evidence="7">
    <location>
        <position position="495"/>
    </location>
</feature>
<dbReference type="InterPro" id="IPR036365">
    <property type="entry name" value="PGBD-like_sf"/>
</dbReference>
<dbReference type="SUPFAM" id="SSF141523">
    <property type="entry name" value="L,D-transpeptidase catalytic domain-like"/>
    <property type="match status" value="1"/>
</dbReference>
<keyword evidence="6 7" id="KW-0961">Cell wall biogenesis/degradation</keyword>
<dbReference type="GO" id="GO:0008360">
    <property type="term" value="P:regulation of cell shape"/>
    <property type="evidence" value="ECO:0007669"/>
    <property type="project" value="UniProtKB-UniRule"/>
</dbReference>
<evidence type="ECO:0000256" key="1">
    <source>
        <dbReference type="ARBA" id="ARBA00004752"/>
    </source>
</evidence>
<dbReference type="STRING" id="1121400.SAMN02746065_10770"/>
<dbReference type="CDD" id="cd16913">
    <property type="entry name" value="YkuD_like"/>
    <property type="match status" value="1"/>
</dbReference>
<keyword evidence="11" id="KW-1185">Reference proteome</keyword>
<dbReference type="Proteomes" id="UP000192418">
    <property type="component" value="Unassembled WGS sequence"/>
</dbReference>
<dbReference type="GO" id="GO:0071555">
    <property type="term" value="P:cell wall organization"/>
    <property type="evidence" value="ECO:0007669"/>
    <property type="project" value="UniProtKB-UniRule"/>
</dbReference>
<dbReference type="Pfam" id="PF01471">
    <property type="entry name" value="PG_binding_1"/>
    <property type="match status" value="1"/>
</dbReference>
<dbReference type="PROSITE" id="PS52029">
    <property type="entry name" value="LD_TPASE"/>
    <property type="match status" value="1"/>
</dbReference>
<feature type="transmembrane region" description="Helical" evidence="8">
    <location>
        <begin position="27"/>
        <end position="46"/>
    </location>
</feature>
<name>A0A1W2B7T3_9BACT</name>
<evidence type="ECO:0000313" key="11">
    <source>
        <dbReference type="Proteomes" id="UP000192418"/>
    </source>
</evidence>
<comment type="similarity">
    <text evidence="2">Belongs to the YkuD family.</text>
</comment>
<dbReference type="GO" id="GO:0009252">
    <property type="term" value="P:peptidoglycan biosynthetic process"/>
    <property type="evidence" value="ECO:0007669"/>
    <property type="project" value="UniProtKB-UniPathway"/>
</dbReference>
<proteinExistence type="inferred from homology"/>
<dbReference type="InterPro" id="IPR038063">
    <property type="entry name" value="Transpep_catalytic_dom"/>
</dbReference>
<dbReference type="InterPro" id="IPR005490">
    <property type="entry name" value="LD_TPept_cat_dom"/>
</dbReference>
<evidence type="ECO:0000256" key="8">
    <source>
        <dbReference type="SAM" id="Phobius"/>
    </source>
</evidence>
<sequence>MKIDSIIHHDFFRCLNVFHTLWDHFKYCLGIFLTVFFASMFLFLPWQVCANETTLDPLASAMAEYLECYPLELLTLKDQLPSAASQNLCLATIYHKKGLVPLWVTSRGPGARAAIILDVLGKAHEEGLNPDDYEVAQIRGLWRSLEPSSLARLDTLITFNLIKYIHDVSRGQIKLRHMDPILFAEAGDVDFDPLATVDESLGVVDLAVHLASLPPAHRHYTDLKKALRFYRILATRGGWEKIPTGKTIRPGDVDHRIPAIIKRLAVTKDLELPLDGDKDVYVPELIPSVKKFQTRHGLKTDGVVGPNTLKALNIPVHRAIRKIMINMARWRWQEHALGEKYILVNIAGFDLAGFERGEMKIHFPVIVGKLQHQTPVFSDKVMYIDFNPYWNITPSIARNEELPALRKDPTHLMKRHIRLFSSWKANAVELDSTTMDWHAISPGKMAGFKLRQDPGPWNALGKVKFIFPNKYDVYMHDTPTQHLFNRNKRNFSHGCIRVSDPPGLALFILSHENSGWDREKIDAILKSRKRKVVRPDALIPVHITYQTAWVDKDKLVCFNRDIYGRDRKLGRALFPEDVVD</sequence>
<dbReference type="PANTHER" id="PTHR41533:SF2">
    <property type="entry name" value="BLR7131 PROTEIN"/>
    <property type="match status" value="1"/>
</dbReference>
<evidence type="ECO:0000256" key="6">
    <source>
        <dbReference type="ARBA" id="ARBA00023316"/>
    </source>
</evidence>
<dbReference type="GO" id="GO:0016740">
    <property type="term" value="F:transferase activity"/>
    <property type="evidence" value="ECO:0007669"/>
    <property type="project" value="UniProtKB-KW"/>
</dbReference>
<evidence type="ECO:0000256" key="7">
    <source>
        <dbReference type="PROSITE-ProRule" id="PRU01373"/>
    </source>
</evidence>
<dbReference type="InterPro" id="IPR036366">
    <property type="entry name" value="PGBDSf"/>
</dbReference>
<accession>A0A1W2B7T3</accession>
<gene>
    <name evidence="10" type="ORF">SAMN02746065_10770</name>
</gene>
<dbReference type="InterPro" id="IPR045380">
    <property type="entry name" value="LD_TPept_scaffold_dom"/>
</dbReference>
<dbReference type="SUPFAM" id="SSF47090">
    <property type="entry name" value="PGBD-like"/>
    <property type="match status" value="1"/>
</dbReference>
<protein>
    <submittedName>
        <fullName evidence="10">Murein L,D-transpeptidase YcbB/YkuD</fullName>
    </submittedName>
</protein>
<dbReference type="OrthoDB" id="9778545at2"/>
<dbReference type="AlphaFoldDB" id="A0A1W2B7T3"/>
<evidence type="ECO:0000256" key="5">
    <source>
        <dbReference type="ARBA" id="ARBA00022984"/>
    </source>
</evidence>
<evidence type="ECO:0000313" key="10">
    <source>
        <dbReference type="EMBL" id="SMC69037.1"/>
    </source>
</evidence>
<dbReference type="InterPro" id="IPR002477">
    <property type="entry name" value="Peptidoglycan-bd-like"/>
</dbReference>
<evidence type="ECO:0000256" key="4">
    <source>
        <dbReference type="ARBA" id="ARBA00022960"/>
    </source>
</evidence>
<dbReference type="Pfam" id="PF03734">
    <property type="entry name" value="YkuD"/>
    <property type="match status" value="1"/>
</dbReference>
<dbReference type="Pfam" id="PF20142">
    <property type="entry name" value="Scaffold"/>
    <property type="match status" value="1"/>
</dbReference>
<keyword evidence="4 7" id="KW-0133">Cell shape</keyword>
<evidence type="ECO:0000256" key="3">
    <source>
        <dbReference type="ARBA" id="ARBA00022679"/>
    </source>
</evidence>
<keyword evidence="5 7" id="KW-0573">Peptidoglycan synthesis</keyword>
<dbReference type="PANTHER" id="PTHR41533">
    <property type="entry name" value="L,D-TRANSPEPTIDASE HI_1667-RELATED"/>
    <property type="match status" value="1"/>
</dbReference>
<evidence type="ECO:0000256" key="2">
    <source>
        <dbReference type="ARBA" id="ARBA00005992"/>
    </source>
</evidence>
<dbReference type="UniPathway" id="UPA00219"/>
<evidence type="ECO:0000259" key="9">
    <source>
        <dbReference type="PROSITE" id="PS52029"/>
    </source>
</evidence>
<dbReference type="EMBL" id="FWXY01000007">
    <property type="protein sequence ID" value="SMC69037.1"/>
    <property type="molecule type" value="Genomic_DNA"/>
</dbReference>
<comment type="pathway">
    <text evidence="1 7">Cell wall biogenesis; peptidoglycan biosynthesis.</text>
</comment>
<keyword evidence="8" id="KW-0472">Membrane</keyword>
<keyword evidence="8" id="KW-0812">Transmembrane</keyword>
<dbReference type="GO" id="GO:0004180">
    <property type="term" value="F:carboxypeptidase activity"/>
    <property type="evidence" value="ECO:0007669"/>
    <property type="project" value="UniProtKB-ARBA"/>
</dbReference>
<dbReference type="Gene3D" id="2.40.440.10">
    <property type="entry name" value="L,D-transpeptidase catalytic domain-like"/>
    <property type="match status" value="1"/>
</dbReference>
<feature type="active site" description="Proton donor/acceptor" evidence="7">
    <location>
        <position position="476"/>
    </location>
</feature>
<feature type="domain" description="L,D-TPase catalytic" evidence="9">
    <location>
        <begin position="340"/>
        <end position="524"/>
    </location>
</feature>
<reference evidence="10 11" key="1">
    <citation type="submission" date="2017-04" db="EMBL/GenBank/DDBJ databases">
        <authorList>
            <person name="Afonso C.L."/>
            <person name="Miller P.J."/>
            <person name="Scott M.A."/>
            <person name="Spackman E."/>
            <person name="Goraichik I."/>
            <person name="Dimitrov K.M."/>
            <person name="Suarez D.L."/>
            <person name="Swayne D.E."/>
        </authorList>
    </citation>
    <scope>NUCLEOTIDE SEQUENCE [LARGE SCALE GENOMIC DNA]</scope>
    <source>
        <strain evidence="10 11">DSM 3385</strain>
    </source>
</reference>
<keyword evidence="8" id="KW-1133">Transmembrane helix</keyword>
<dbReference type="Gene3D" id="1.10.101.10">
    <property type="entry name" value="PGBD-like superfamily/PGBD"/>
    <property type="match status" value="1"/>
</dbReference>
<organism evidence="10 11">
    <name type="scientific">Desulfocicer vacuolatum DSM 3385</name>
    <dbReference type="NCBI Taxonomy" id="1121400"/>
    <lineage>
        <taxon>Bacteria</taxon>
        <taxon>Pseudomonadati</taxon>
        <taxon>Thermodesulfobacteriota</taxon>
        <taxon>Desulfobacteria</taxon>
        <taxon>Desulfobacterales</taxon>
        <taxon>Desulfobacteraceae</taxon>
        <taxon>Desulfocicer</taxon>
    </lineage>
</organism>
<dbReference type="InterPro" id="IPR052905">
    <property type="entry name" value="LD-transpeptidase_YkuD-like"/>
</dbReference>